<keyword evidence="2" id="KW-0175">Coiled coil</keyword>
<feature type="compositionally biased region" description="Acidic residues" evidence="3">
    <location>
        <begin position="340"/>
        <end position="360"/>
    </location>
</feature>
<dbReference type="InterPro" id="IPR021410">
    <property type="entry name" value="FAF"/>
</dbReference>
<evidence type="ECO:0000313" key="4">
    <source>
        <dbReference type="Proteomes" id="UP000235220"/>
    </source>
</evidence>
<proteinExistence type="inferred from homology"/>
<feature type="region of interest" description="Disordered" evidence="3">
    <location>
        <begin position="170"/>
        <end position="259"/>
    </location>
</feature>
<evidence type="ECO:0000313" key="5">
    <source>
        <dbReference type="RefSeq" id="XP_018851867.1"/>
    </source>
</evidence>
<gene>
    <name evidence="5" type="primary">LOC109014021</name>
</gene>
<evidence type="ECO:0000256" key="3">
    <source>
        <dbReference type="SAM" id="MobiDB-lite"/>
    </source>
</evidence>
<dbReference type="PANTHER" id="PTHR33155">
    <property type="entry name" value="FANTASTIC FOUR-LIKE PROTEIN (DUF3049)"/>
    <property type="match status" value="1"/>
</dbReference>
<feature type="compositionally biased region" description="Acidic residues" evidence="3">
    <location>
        <begin position="189"/>
        <end position="204"/>
    </location>
</feature>
<sequence>MSTTLSKCLSLNIDGDAKIMGKQGIVTILRSDSERTKAASLRRTLSADMSSKKWLAQNGFSPMRKNASSDQLSVSLADSSSSSEGEEDYEERKEQLEGRGQFNTWSSIQEEQKQKKELEKPGQFDIWSSILSQKANEDTSTPLLAPYIHPLVKRSSSSLSEKSLQICTESLGSETGSDGFSSYPPSETGDAEDEKEEEEEEQLQEDLKGLSQAFDMEESRIPKYHYASSKKSQPRSFPPPLPSLSRRDGASLRMQSRRDNGRLVLEAVAVPSQNHFRAQRKDGRLVLTFFNGPSNEDARDQEEMVEDVQRQEEEEEKTHKEAFEEEIWDFDEVYGKVGEENDETEESEEDEEFDEEADNESETKEIEIVMEQAPKMSSTAISFHRLALMAKPIRMADRNPAWPGKFNVGKFEDDDAEVEEVDEKASMAKSLPPRPRVARFIPSPQAVPSTAAAASLNAYEYYWRAKPSTANPITQPPTTSALKNNGNKLIISKTPMTNEQQQQQQQLFVLRGNKGNYFVPLVKSCKEPRRSLLIWEPYCIAT</sequence>
<feature type="region of interest" description="Disordered" evidence="3">
    <location>
        <begin position="61"/>
        <end position="120"/>
    </location>
</feature>
<protein>
    <submittedName>
        <fullName evidence="5">Protein FAF-like, chloroplastic</fullName>
    </submittedName>
</protein>
<dbReference type="GeneID" id="109014021"/>
<feature type="compositionally biased region" description="Basic and acidic residues" evidence="3">
    <location>
        <begin position="245"/>
        <end position="259"/>
    </location>
</feature>
<name>A0A2I4H6U5_JUGRE</name>
<feature type="coiled-coil region" evidence="2">
    <location>
        <begin position="295"/>
        <end position="325"/>
    </location>
</feature>
<evidence type="ECO:0000256" key="1">
    <source>
        <dbReference type="ARBA" id="ARBA00008690"/>
    </source>
</evidence>
<dbReference type="KEGG" id="jre:109014021"/>
<keyword evidence="4" id="KW-1185">Reference proteome</keyword>
<dbReference type="FunCoup" id="A0A2I4H6U5">
    <property type="interactions" value="137"/>
</dbReference>
<reference evidence="5" key="1">
    <citation type="submission" date="2025-08" db="UniProtKB">
        <authorList>
            <consortium name="RefSeq"/>
        </authorList>
    </citation>
    <scope>IDENTIFICATION</scope>
    <source>
        <tissue evidence="5">Leaves</tissue>
    </source>
</reference>
<accession>A0A2I4H6U5</accession>
<feature type="compositionally biased region" description="Polar residues" evidence="3">
    <location>
        <begin position="170"/>
        <end position="185"/>
    </location>
</feature>
<feature type="compositionally biased region" description="Basic and acidic residues" evidence="3">
    <location>
        <begin position="110"/>
        <end position="120"/>
    </location>
</feature>
<organism evidence="4 5">
    <name type="scientific">Juglans regia</name>
    <name type="common">English walnut</name>
    <dbReference type="NCBI Taxonomy" id="51240"/>
    <lineage>
        <taxon>Eukaryota</taxon>
        <taxon>Viridiplantae</taxon>
        <taxon>Streptophyta</taxon>
        <taxon>Embryophyta</taxon>
        <taxon>Tracheophyta</taxon>
        <taxon>Spermatophyta</taxon>
        <taxon>Magnoliopsida</taxon>
        <taxon>eudicotyledons</taxon>
        <taxon>Gunneridae</taxon>
        <taxon>Pentapetalae</taxon>
        <taxon>rosids</taxon>
        <taxon>fabids</taxon>
        <taxon>Fagales</taxon>
        <taxon>Juglandaceae</taxon>
        <taxon>Juglans</taxon>
    </lineage>
</organism>
<dbReference type="InterPro" id="IPR046431">
    <property type="entry name" value="FAF_dom"/>
</dbReference>
<feature type="region of interest" description="Disordered" evidence="3">
    <location>
        <begin position="339"/>
        <end position="362"/>
    </location>
</feature>
<dbReference type="STRING" id="51240.A0A2I4H6U5"/>
<dbReference type="RefSeq" id="XP_018851867.1">
    <property type="nucleotide sequence ID" value="XM_018996322.2"/>
</dbReference>
<dbReference type="Proteomes" id="UP000235220">
    <property type="component" value="Chromosome 14"/>
</dbReference>
<dbReference type="AlphaFoldDB" id="A0A2I4H6U5"/>
<evidence type="ECO:0000256" key="2">
    <source>
        <dbReference type="SAM" id="Coils"/>
    </source>
</evidence>
<comment type="similarity">
    <text evidence="1">Belongs to the fantastic four family.</text>
</comment>
<dbReference type="Pfam" id="PF11250">
    <property type="entry name" value="FAF"/>
    <property type="match status" value="1"/>
</dbReference>
<dbReference type="Gramene" id="Jr14_15840_p1">
    <property type="protein sequence ID" value="cds.Jr14_15840_p1"/>
    <property type="gene ID" value="Jr14_15840"/>
</dbReference>
<dbReference type="OrthoDB" id="1303570at2759"/>
<feature type="compositionally biased region" description="Low complexity" evidence="3">
    <location>
        <begin position="68"/>
        <end position="83"/>
    </location>
</feature>
<dbReference type="PANTHER" id="PTHR33155:SF3">
    <property type="entry name" value="PROTEIN FAF-LIKE, CHLOROPLASTIC"/>
    <property type="match status" value="1"/>
</dbReference>